<feature type="transmembrane region" description="Helical" evidence="11">
    <location>
        <begin position="492"/>
        <end position="511"/>
    </location>
</feature>
<dbReference type="InterPro" id="IPR005821">
    <property type="entry name" value="Ion_trans_dom"/>
</dbReference>
<keyword evidence="9" id="KW-0407">Ion channel</keyword>
<dbReference type="Proteomes" id="UP000007110">
    <property type="component" value="Unassembled WGS sequence"/>
</dbReference>
<feature type="transmembrane region" description="Helical" evidence="11">
    <location>
        <begin position="672"/>
        <end position="694"/>
    </location>
</feature>
<dbReference type="NCBIfam" id="TIGR00870">
    <property type="entry name" value="trp"/>
    <property type="match status" value="1"/>
</dbReference>
<dbReference type="GO" id="GO:0015279">
    <property type="term" value="F:store-operated calcium channel activity"/>
    <property type="evidence" value="ECO:0000318"/>
    <property type="project" value="GO_Central"/>
</dbReference>
<evidence type="ECO:0000256" key="9">
    <source>
        <dbReference type="ARBA" id="ARBA00023303"/>
    </source>
</evidence>
<dbReference type="InterPro" id="IPR002153">
    <property type="entry name" value="TRPC_channel"/>
</dbReference>
<dbReference type="GO" id="GO:0034703">
    <property type="term" value="C:cation channel complex"/>
    <property type="evidence" value="ECO:0000318"/>
    <property type="project" value="GO_Central"/>
</dbReference>
<dbReference type="PROSITE" id="PS50297">
    <property type="entry name" value="ANK_REP_REGION"/>
    <property type="match status" value="1"/>
</dbReference>
<keyword evidence="7" id="KW-0406">Ion transport</keyword>
<dbReference type="GO" id="GO:0051480">
    <property type="term" value="P:regulation of cytosolic calcium ion concentration"/>
    <property type="evidence" value="ECO:0000318"/>
    <property type="project" value="GO_Central"/>
</dbReference>
<dbReference type="InterPro" id="IPR013555">
    <property type="entry name" value="TRP_dom"/>
</dbReference>
<feature type="transmembrane region" description="Helical" evidence="11">
    <location>
        <begin position="598"/>
        <end position="620"/>
    </location>
</feature>
<dbReference type="SUPFAM" id="SSF48403">
    <property type="entry name" value="Ankyrin repeat"/>
    <property type="match status" value="1"/>
</dbReference>
<keyword evidence="4" id="KW-0677">Repeat</keyword>
<reference evidence="14" key="1">
    <citation type="submission" date="2015-02" db="EMBL/GenBank/DDBJ databases">
        <title>Genome sequencing for Strongylocentrotus purpuratus.</title>
        <authorList>
            <person name="Murali S."/>
            <person name="Liu Y."/>
            <person name="Vee V."/>
            <person name="English A."/>
            <person name="Wang M."/>
            <person name="Skinner E."/>
            <person name="Han Y."/>
            <person name="Muzny D.M."/>
            <person name="Worley K.C."/>
            <person name="Gibbs R.A."/>
        </authorList>
    </citation>
    <scope>NUCLEOTIDE SEQUENCE</scope>
</reference>
<evidence type="ECO:0000256" key="2">
    <source>
        <dbReference type="ARBA" id="ARBA00022448"/>
    </source>
</evidence>
<dbReference type="SMART" id="SM01420">
    <property type="entry name" value="TRP_2"/>
    <property type="match status" value="1"/>
</dbReference>
<dbReference type="Pfam" id="PF08344">
    <property type="entry name" value="TRP_2"/>
    <property type="match status" value="1"/>
</dbReference>
<feature type="transmembrane region" description="Helical" evidence="11">
    <location>
        <begin position="390"/>
        <end position="410"/>
    </location>
</feature>
<dbReference type="OMA" id="FWAVFCM"/>
<evidence type="ECO:0000256" key="7">
    <source>
        <dbReference type="ARBA" id="ARBA00023065"/>
    </source>
</evidence>
<dbReference type="InterPro" id="IPR002110">
    <property type="entry name" value="Ankyrin_rpt"/>
</dbReference>
<feature type="transmembrane region" description="Helical" evidence="11">
    <location>
        <begin position="352"/>
        <end position="374"/>
    </location>
</feature>
<dbReference type="Pfam" id="PF00023">
    <property type="entry name" value="Ank"/>
    <property type="match status" value="1"/>
</dbReference>
<dbReference type="GO" id="GO:0070588">
    <property type="term" value="P:calcium ion transmembrane transport"/>
    <property type="evidence" value="ECO:0000318"/>
    <property type="project" value="GO_Central"/>
</dbReference>
<keyword evidence="8 11" id="KW-0472">Membrane</keyword>
<feature type="transmembrane region" description="Helical" evidence="11">
    <location>
        <begin position="557"/>
        <end position="578"/>
    </location>
</feature>
<feature type="transmembrane region" description="Helical" evidence="11">
    <location>
        <begin position="454"/>
        <end position="472"/>
    </location>
</feature>
<evidence type="ECO:0000256" key="5">
    <source>
        <dbReference type="ARBA" id="ARBA00022989"/>
    </source>
</evidence>
<comment type="subcellular location">
    <subcellularLocation>
        <location evidence="1">Membrane</location>
        <topology evidence="1">Multi-pass membrane protein</topology>
    </subcellularLocation>
</comment>
<dbReference type="EnsemblMetazoa" id="XM_780733">
    <property type="protein sequence ID" value="XP_785826"/>
    <property type="gene ID" value="LOC580692"/>
</dbReference>
<keyword evidence="2" id="KW-0813">Transport</keyword>
<reference evidence="13" key="2">
    <citation type="submission" date="2021-01" db="UniProtKB">
        <authorList>
            <consortium name="EnsemblMetazoa"/>
        </authorList>
    </citation>
    <scope>IDENTIFICATION</scope>
</reference>
<dbReference type="Gene3D" id="1.25.40.20">
    <property type="entry name" value="Ankyrin repeat-containing domain"/>
    <property type="match status" value="1"/>
</dbReference>
<evidence type="ECO:0000256" key="6">
    <source>
        <dbReference type="ARBA" id="ARBA00023043"/>
    </source>
</evidence>
<evidence type="ECO:0000259" key="12">
    <source>
        <dbReference type="SMART" id="SM01420"/>
    </source>
</evidence>
<dbReference type="FunFam" id="1.25.40.20:FF:000635">
    <property type="entry name" value="Transient receptor potential cation channel subfamily C member 1"/>
    <property type="match status" value="1"/>
</dbReference>
<evidence type="ECO:0000256" key="10">
    <source>
        <dbReference type="PROSITE-ProRule" id="PRU00023"/>
    </source>
</evidence>
<dbReference type="OrthoDB" id="2373987at2759"/>
<keyword evidence="5 11" id="KW-1133">Transmembrane helix</keyword>
<evidence type="ECO:0000256" key="1">
    <source>
        <dbReference type="ARBA" id="ARBA00004141"/>
    </source>
</evidence>
<evidence type="ECO:0000313" key="14">
    <source>
        <dbReference type="Proteomes" id="UP000007110"/>
    </source>
</evidence>
<dbReference type="InterPro" id="IPR036770">
    <property type="entry name" value="Ankyrin_rpt-contain_sf"/>
</dbReference>
<evidence type="ECO:0000313" key="13">
    <source>
        <dbReference type="EnsemblMetazoa" id="XP_785826"/>
    </source>
</evidence>
<organism evidence="13 14">
    <name type="scientific">Strongylocentrotus purpuratus</name>
    <name type="common">Purple sea urchin</name>
    <dbReference type="NCBI Taxonomy" id="7668"/>
    <lineage>
        <taxon>Eukaryota</taxon>
        <taxon>Metazoa</taxon>
        <taxon>Echinodermata</taxon>
        <taxon>Eleutherozoa</taxon>
        <taxon>Echinozoa</taxon>
        <taxon>Echinoidea</taxon>
        <taxon>Euechinoidea</taxon>
        <taxon>Echinacea</taxon>
        <taxon>Camarodonta</taxon>
        <taxon>Echinidea</taxon>
        <taxon>Strongylocentrotidae</taxon>
        <taxon>Strongylocentrotus</taxon>
    </lineage>
</organism>
<dbReference type="PRINTS" id="PR01097">
    <property type="entry name" value="TRNSRECEPTRP"/>
</dbReference>
<dbReference type="GeneID" id="580692"/>
<name>A0A7M7RBA1_STRPU</name>
<dbReference type="PROSITE" id="PS50088">
    <property type="entry name" value="ANK_REPEAT"/>
    <property type="match status" value="1"/>
</dbReference>
<evidence type="ECO:0000256" key="8">
    <source>
        <dbReference type="ARBA" id="ARBA00023136"/>
    </source>
</evidence>
<dbReference type="AlphaFoldDB" id="A0A7M7RBA1"/>
<proteinExistence type="predicted"/>
<dbReference type="KEGG" id="spu:580692"/>
<dbReference type="GO" id="GO:0070679">
    <property type="term" value="F:inositol 1,4,5 trisphosphate binding"/>
    <property type="evidence" value="ECO:0000318"/>
    <property type="project" value="GO_Central"/>
</dbReference>
<dbReference type="PANTHER" id="PTHR10117">
    <property type="entry name" value="TRANSIENT RECEPTOR POTENTIAL CHANNEL"/>
    <property type="match status" value="1"/>
</dbReference>
<evidence type="ECO:0000256" key="3">
    <source>
        <dbReference type="ARBA" id="ARBA00022692"/>
    </source>
</evidence>
<dbReference type="GO" id="GO:0005886">
    <property type="term" value="C:plasma membrane"/>
    <property type="evidence" value="ECO:0000318"/>
    <property type="project" value="GO_Central"/>
</dbReference>
<keyword evidence="14" id="KW-1185">Reference proteome</keyword>
<sequence>MPKAKQPRDRHLTFNASHELAEEDRSFLRVVSLGNFAKVREIMENSSDPKKLMQLTDFKDCTALEIATEAEHFEIVEYLVQEFGDLMDEIHLHECLMLAISKGYLRITQVILNHPLSDVKLKGTCGRQDRFHFYLTKNNSKFDRDLTPLMLAAQCNEAEIIRLLLDRGEYIQEPHAIFCSCKDCTEAKENDPLLRSLAGLHTYQALGSEAYICLTSHDPILTAFLLSEKLTELASIEKEFKNEYRELVKRCKQFASDLLDMCQTTAEVQTILKQEATTQGEVFAAEGANTLRKRRGAKPILPENDSDFSLPRLELAIKFRQKQFVAHPHCQHHLSTLWYKGFPSKTRQWHPLIKCLATVCMIAAIPFLTLAYWICPNKVGDFMRSPRTKFMLHAAMYVTFLLILFLESVVSKGFRNDDHQDEFIKSHMNCTYLSQAVRNQTFHEDTAPRLRPDCFSPLQILIVVFVMGMLWAEIKQIFREGYKIYLQSLWNWIDIAMLNILISSISIRAIVVYKVTNSMAYFDENVDACEDENGQATKHLRWLLADRTLWDQYDPTLIAEALYAIANVLSFSRLLYILPVNEFLGPLNISLQKMVGQILRFFSVFIVVFLAFFCALTNLYRNYPQESNFRGYVNAIQTLIWALFGLSDAADVSYPSDAPCDQESCGQKTTELVGVCLYMAYHLVMALVMLNMLIAMMSTSFQEIHDDEDVEWKFARSQLWMSYFERGATLPLPMNIIPSPKSIYYFFKWLKKTLCPNCGKKNITMTQDLQQLPRRPGIRKQVSTHESLMKTVIKRYLFKLQNDKEGEEGAEGELEEIKNDISSFRFEVMERMKHLDPHGGGGGGSPNVTFSPTSAPVFQERNRTDSTASNKQDIMFRKMYMLENRVEKMMDSLANFFAQTNEALRSDVMADETVYKSLRRQSDEGTKVDSCKTH</sequence>
<feature type="domain" description="Transient receptor ion channel" evidence="12">
    <location>
        <begin position="179"/>
        <end position="241"/>
    </location>
</feature>
<feature type="repeat" description="ANK" evidence="10">
    <location>
        <begin position="144"/>
        <end position="176"/>
    </location>
</feature>
<dbReference type="Gene3D" id="1.10.287.70">
    <property type="match status" value="1"/>
</dbReference>
<evidence type="ECO:0000256" key="11">
    <source>
        <dbReference type="SAM" id="Phobius"/>
    </source>
</evidence>
<keyword evidence="3 11" id="KW-0812">Transmembrane</keyword>
<dbReference type="PANTHER" id="PTHR10117:SF54">
    <property type="entry name" value="TRANSIENT RECEPTOR POTENTIAL-GAMMA PROTEIN"/>
    <property type="match status" value="1"/>
</dbReference>
<dbReference type="InParanoid" id="A0A7M7RBA1"/>
<accession>A0A7M7RBA1</accession>
<dbReference type="Pfam" id="PF00520">
    <property type="entry name" value="Ion_trans"/>
    <property type="match status" value="1"/>
</dbReference>
<keyword evidence="6 10" id="KW-0040">ANK repeat</keyword>
<evidence type="ECO:0000256" key="4">
    <source>
        <dbReference type="ARBA" id="ARBA00022737"/>
    </source>
</evidence>
<dbReference type="SMART" id="SM00248">
    <property type="entry name" value="ANK"/>
    <property type="match status" value="3"/>
</dbReference>
<dbReference type="RefSeq" id="XP_785826.3">
    <property type="nucleotide sequence ID" value="XM_780733.4"/>
</dbReference>
<protein>
    <recommendedName>
        <fullName evidence="12">Transient receptor ion channel domain-containing protein</fullName>
    </recommendedName>
</protein>